<dbReference type="Proteomes" id="UP000014760">
    <property type="component" value="Unassembled WGS sequence"/>
</dbReference>
<evidence type="ECO:0000313" key="6">
    <source>
        <dbReference type="Proteomes" id="UP000014760"/>
    </source>
</evidence>
<reference evidence="6" key="1">
    <citation type="submission" date="2012-12" db="EMBL/GenBank/DDBJ databases">
        <authorList>
            <person name="Hellsten U."/>
            <person name="Grimwood J."/>
            <person name="Chapman J.A."/>
            <person name="Shapiro H."/>
            <person name="Aerts A."/>
            <person name="Otillar R.P."/>
            <person name="Terry A.Y."/>
            <person name="Boore J.L."/>
            <person name="Simakov O."/>
            <person name="Marletaz F."/>
            <person name="Cho S.-J."/>
            <person name="Edsinger-Gonzales E."/>
            <person name="Havlak P."/>
            <person name="Kuo D.-H."/>
            <person name="Larsson T."/>
            <person name="Lv J."/>
            <person name="Arendt D."/>
            <person name="Savage R."/>
            <person name="Osoegawa K."/>
            <person name="de Jong P."/>
            <person name="Lindberg D.R."/>
            <person name="Seaver E.C."/>
            <person name="Weisblat D.A."/>
            <person name="Putnam N.H."/>
            <person name="Grigoriev I.V."/>
            <person name="Rokhsar D.S."/>
        </authorList>
    </citation>
    <scope>NUCLEOTIDE SEQUENCE</scope>
    <source>
        <strain evidence="6">I ESC-2004</strain>
    </source>
</reference>
<dbReference type="InterPro" id="IPR013761">
    <property type="entry name" value="SAM/pointed_sf"/>
</dbReference>
<dbReference type="SUPFAM" id="SSF47769">
    <property type="entry name" value="SAM/Pointed domain"/>
    <property type="match status" value="1"/>
</dbReference>
<dbReference type="PROSITE" id="PS50105">
    <property type="entry name" value="SAM_DOMAIN"/>
    <property type="match status" value="1"/>
</dbReference>
<dbReference type="InterPro" id="IPR001660">
    <property type="entry name" value="SAM"/>
</dbReference>
<feature type="region of interest" description="Disordered" evidence="2">
    <location>
        <begin position="207"/>
        <end position="264"/>
    </location>
</feature>
<dbReference type="PROSITE" id="PS50297">
    <property type="entry name" value="ANK_REP_REGION"/>
    <property type="match status" value="1"/>
</dbReference>
<dbReference type="GO" id="GO:0071546">
    <property type="term" value="C:pi-body"/>
    <property type="evidence" value="ECO:0007669"/>
    <property type="project" value="TreeGrafter"/>
</dbReference>
<reference evidence="4 6" key="2">
    <citation type="journal article" date="2013" name="Nature">
        <title>Insights into bilaterian evolution from three spiralian genomes.</title>
        <authorList>
            <person name="Simakov O."/>
            <person name="Marletaz F."/>
            <person name="Cho S.J."/>
            <person name="Edsinger-Gonzales E."/>
            <person name="Havlak P."/>
            <person name="Hellsten U."/>
            <person name="Kuo D.H."/>
            <person name="Larsson T."/>
            <person name="Lv J."/>
            <person name="Arendt D."/>
            <person name="Savage R."/>
            <person name="Osoegawa K."/>
            <person name="de Jong P."/>
            <person name="Grimwood J."/>
            <person name="Chapman J.A."/>
            <person name="Shapiro H."/>
            <person name="Aerts A."/>
            <person name="Otillar R.P."/>
            <person name="Terry A.Y."/>
            <person name="Boore J.L."/>
            <person name="Grigoriev I.V."/>
            <person name="Lindberg D.R."/>
            <person name="Seaver E.C."/>
            <person name="Weisblat D.A."/>
            <person name="Putnam N.H."/>
            <person name="Rokhsar D.S."/>
        </authorList>
    </citation>
    <scope>NUCLEOTIDE SEQUENCE</scope>
    <source>
        <strain evidence="4 6">I ESC-2004</strain>
    </source>
</reference>
<feature type="repeat" description="ANK" evidence="1">
    <location>
        <begin position="333"/>
        <end position="365"/>
    </location>
</feature>
<proteinExistence type="predicted"/>
<dbReference type="PANTHER" id="PTHR24157:SF3">
    <property type="entry name" value="ANKYRIN REPEAT, SAM AND BASIC LEUCINE ZIPPER DOMAIN-CONTAINING PROTEIN 1"/>
    <property type="match status" value="1"/>
</dbReference>
<dbReference type="InterPro" id="IPR002110">
    <property type="entry name" value="Ankyrin_rpt"/>
</dbReference>
<dbReference type="STRING" id="283909.R7U8M9"/>
<dbReference type="EMBL" id="AMQN01008804">
    <property type="status" value="NOT_ANNOTATED_CDS"/>
    <property type="molecule type" value="Genomic_DNA"/>
</dbReference>
<evidence type="ECO:0000256" key="2">
    <source>
        <dbReference type="SAM" id="MobiDB-lite"/>
    </source>
</evidence>
<dbReference type="SUPFAM" id="SSF48403">
    <property type="entry name" value="Ankyrin repeat"/>
    <property type="match status" value="1"/>
</dbReference>
<feature type="compositionally biased region" description="Polar residues" evidence="2">
    <location>
        <begin position="224"/>
        <end position="246"/>
    </location>
</feature>
<dbReference type="Gene3D" id="1.10.150.50">
    <property type="entry name" value="Transcription Factor, Ets-1"/>
    <property type="match status" value="1"/>
</dbReference>
<dbReference type="OrthoDB" id="448455at2759"/>
<reference evidence="5" key="3">
    <citation type="submission" date="2015-06" db="UniProtKB">
        <authorList>
            <consortium name="EnsemblMetazoa"/>
        </authorList>
    </citation>
    <scope>IDENTIFICATION</scope>
</reference>
<evidence type="ECO:0000313" key="5">
    <source>
        <dbReference type="EnsemblMetazoa" id="CapteP220778"/>
    </source>
</evidence>
<keyword evidence="1" id="KW-0040">ANK repeat</keyword>
<keyword evidence="6" id="KW-1185">Reference proteome</keyword>
<dbReference type="HOGENOM" id="CLU_393419_0_0_1"/>
<dbReference type="AlphaFoldDB" id="R7U8M9"/>
<gene>
    <name evidence="4" type="ORF">CAPTEDRAFT_220778</name>
</gene>
<dbReference type="PANTHER" id="PTHR24157">
    <property type="entry name" value="ANKYRIN REPEAT, SAM AND BASIC LEUCINE ZIPPER DOMAIN-CONTAINING PROTEIN 1"/>
    <property type="match status" value="1"/>
</dbReference>
<sequence length="701" mass="78062">MDWAVDARLPQRYKEWRREVRNELRLSMAEDSDKTKLWACTYVVVCSGEQGEDILQQAGMLGETNDHKKIFKAFDNFVTPSSHYIEDCIDYFYMKQGDLSISEFQSKAEKLIERIIPSYKASSTITHADVKQLLLRNLLLVGLSHRDMLRECQRLKNSDCTSAKILELARQAEYRETTESRIATTIRANPTPNSLTDLSASEMPIHQNNNSQNNGFTGFGTPDARNTSSTFKSSTPFRSNGSQPVVDSTPLVRETVNDSTSQKQQSTVNVIVDDLRTAAMRGQAASARSLIQDDLYTALFAACSSKCRNEDSLVRCLDLLVAKGADFNGYDKYEMSAVMYAARGGHAEVTKRLVELKADLEKQDSRGMTALMLAAQRGHVMVVKALLDGEADLTKHSIDGSKAIDHAFVAGHAKIEEMLKSYGSVDPNSSTPLLLNGSTEAIEEAKAEAAEAASKSSSFPALTAPSAAEISSDLAQHYGDLEVFLTAVGLPQLIEVCHKHQVELRHLLRMTDEDLQINLGLHQSGVRKKLLDEIRAAHIQEWQTSSLPQLIYNRPLTCAECVAIVANVKKHTAYVASTIGYMSDQINVNLDILRKSEEDATAEELFAQTEDAMQNVVSVHEELQLLSIRLASFMKKENFLPPDLILRARKPRRWLTMRRKVLLTSSAILLGGFAVWHQGTVLAHCQQVWTKLMVQLSKYSN</sequence>
<dbReference type="Gene3D" id="1.25.40.20">
    <property type="entry name" value="Ankyrin repeat-containing domain"/>
    <property type="match status" value="1"/>
</dbReference>
<name>R7U8M9_CAPTE</name>
<accession>R7U8M9</accession>
<feature type="repeat" description="ANK" evidence="1">
    <location>
        <begin position="366"/>
        <end position="398"/>
    </location>
</feature>
<dbReference type="PROSITE" id="PS50088">
    <property type="entry name" value="ANK_REPEAT"/>
    <property type="match status" value="2"/>
</dbReference>
<feature type="domain" description="SAM" evidence="3">
    <location>
        <begin position="476"/>
        <end position="540"/>
    </location>
</feature>
<dbReference type="EnsemblMetazoa" id="CapteT220778">
    <property type="protein sequence ID" value="CapteP220778"/>
    <property type="gene ID" value="CapteG220778"/>
</dbReference>
<protein>
    <recommendedName>
        <fullName evidence="3">SAM domain-containing protein</fullName>
    </recommendedName>
</protein>
<dbReference type="Pfam" id="PF00536">
    <property type="entry name" value="SAM_1"/>
    <property type="match status" value="1"/>
</dbReference>
<evidence type="ECO:0000256" key="1">
    <source>
        <dbReference type="PROSITE-ProRule" id="PRU00023"/>
    </source>
</evidence>
<dbReference type="EMBL" id="AMQN01008803">
    <property type="status" value="NOT_ANNOTATED_CDS"/>
    <property type="molecule type" value="Genomic_DNA"/>
</dbReference>
<dbReference type="EMBL" id="KB304010">
    <property type="protein sequence ID" value="ELU02466.1"/>
    <property type="molecule type" value="Genomic_DNA"/>
</dbReference>
<dbReference type="InterPro" id="IPR036770">
    <property type="entry name" value="Ankyrin_rpt-contain_sf"/>
</dbReference>
<evidence type="ECO:0000259" key="3">
    <source>
        <dbReference type="PROSITE" id="PS50105"/>
    </source>
</evidence>
<dbReference type="Pfam" id="PF12796">
    <property type="entry name" value="Ank_2"/>
    <property type="match status" value="1"/>
</dbReference>
<dbReference type="SMART" id="SM00248">
    <property type="entry name" value="ANK"/>
    <property type="match status" value="4"/>
</dbReference>
<feature type="compositionally biased region" description="Polar residues" evidence="2">
    <location>
        <begin position="207"/>
        <end position="216"/>
    </location>
</feature>
<evidence type="ECO:0000313" key="4">
    <source>
        <dbReference type="EMBL" id="ELU02466.1"/>
    </source>
</evidence>
<dbReference type="OMA" id="HANAHID"/>
<organism evidence="4">
    <name type="scientific">Capitella teleta</name>
    <name type="common">Polychaete worm</name>
    <dbReference type="NCBI Taxonomy" id="283909"/>
    <lineage>
        <taxon>Eukaryota</taxon>
        <taxon>Metazoa</taxon>
        <taxon>Spiralia</taxon>
        <taxon>Lophotrochozoa</taxon>
        <taxon>Annelida</taxon>
        <taxon>Polychaeta</taxon>
        <taxon>Sedentaria</taxon>
        <taxon>Scolecida</taxon>
        <taxon>Capitellidae</taxon>
        <taxon>Capitella</taxon>
    </lineage>
</organism>